<dbReference type="PANTHER" id="PTHR30441">
    <property type="entry name" value="DUF748 DOMAIN-CONTAINING PROTEIN"/>
    <property type="match status" value="1"/>
</dbReference>
<reference evidence="4 5" key="1">
    <citation type="submission" date="2023-11" db="EMBL/GenBank/DDBJ databases">
        <title>MicrobeMod: A computational toolkit for identifying prokaryotic methylation and restriction-modification with nanopore sequencing.</title>
        <authorList>
            <person name="Crits-Christoph A."/>
            <person name="Kang S.C."/>
            <person name="Lee H."/>
            <person name="Ostrov N."/>
        </authorList>
    </citation>
    <scope>NUCLEOTIDE SEQUENCE [LARGE SCALE GENOMIC DNA]</scope>
    <source>
        <strain evidence="4 5">ATCC 14820</strain>
    </source>
</reference>
<dbReference type="RefSeq" id="WP_010409007.1">
    <property type="nucleotide sequence ID" value="NZ_JAWXXV010000002.1"/>
</dbReference>
<evidence type="ECO:0000259" key="3">
    <source>
        <dbReference type="Pfam" id="PF05170"/>
    </source>
</evidence>
<dbReference type="Pfam" id="PF05170">
    <property type="entry name" value="AsmA"/>
    <property type="match status" value="1"/>
</dbReference>
<accession>A0ABU4PT78</accession>
<feature type="region of interest" description="Disordered" evidence="1">
    <location>
        <begin position="684"/>
        <end position="726"/>
    </location>
</feature>
<sequence>MADADPLRPDTPAIQKPLPYGFASGIGPTLSRTRERWGTLPLPVRILLWIVAIIFAIWLILFITKGRFLKEPFERTLSSRLERQVRVGGDFQLYFAPIDIRLRAERMTVANVSWASRPDFFRADLIDTRVAPFSLIFGEKYRVRWLELRDAATDLEWSSDGRNNTWTFGDPDKKGEPLDLPLIRRALLAGTTLRYRDPRMQLNADIGFETVKAQDTRFSSDVRFSGDGTLRQRPFTLRGGLLSPNATVTGGKNSLALHAQAGSTVLEVSGTLPGATEIEGADLRLVTQGPNLALLFDFLGVAIPETRAYRFTSALTKQGDEWRFTHLKGRFGDSDLAGRMTVSLPDNRLLLNASLATQTLDIVDVGPFIGYDPQKLETQGAKGTIQTVGGTPRLLPDAPLRVEALRNFDAKVEYNVRRVRAENLPISNIALKLALERSLITLSPLTFDMTGGHVSSDIEINARGAPVRTAYDIRLSPTPMGKLLGRWGVEESGTTGTVKARVQMTGLGDTLHDSLATSNGRIAVILPAGSMWARNVQLSELDIGTFITKMFAGKLKKPVQINCGLIAFTVRNGVAAADPIIIDTTKNVMVGRGGFSFRNESLDLAFRADGKKFSLFSGQSPVGIKGYFAKPSIDVISPELIARGGVGAALGIGATPLAGILAFVDIGDAKSAACGPVLAGATAAAQRTKGGTPRDDVGRGTTAKDEAGKESKDEKKSQDKKFLGIF</sequence>
<keyword evidence="5" id="KW-1185">Reference proteome</keyword>
<dbReference type="PANTHER" id="PTHR30441:SF9">
    <property type="entry name" value="ASMA FAMILY PROTEIN YHJG"/>
    <property type="match status" value="1"/>
</dbReference>
<organism evidence="4 5">
    <name type="scientific">Sphingomonas echinoides</name>
    <dbReference type="NCBI Taxonomy" id="59803"/>
    <lineage>
        <taxon>Bacteria</taxon>
        <taxon>Pseudomonadati</taxon>
        <taxon>Pseudomonadota</taxon>
        <taxon>Alphaproteobacteria</taxon>
        <taxon>Sphingomonadales</taxon>
        <taxon>Sphingomonadaceae</taxon>
        <taxon>Sphingomonas</taxon>
    </lineage>
</organism>
<keyword evidence="2" id="KW-0472">Membrane</keyword>
<name>A0ABU4PT78_9SPHN</name>
<comment type="caution">
    <text evidence="4">The sequence shown here is derived from an EMBL/GenBank/DDBJ whole genome shotgun (WGS) entry which is preliminary data.</text>
</comment>
<dbReference type="Proteomes" id="UP001279660">
    <property type="component" value="Unassembled WGS sequence"/>
</dbReference>
<gene>
    <name evidence="4" type="ORF">SIL82_19235</name>
</gene>
<evidence type="ECO:0000256" key="1">
    <source>
        <dbReference type="SAM" id="MobiDB-lite"/>
    </source>
</evidence>
<feature type="domain" description="AsmA" evidence="3">
    <location>
        <begin position="325"/>
        <end position="550"/>
    </location>
</feature>
<evidence type="ECO:0000256" key="2">
    <source>
        <dbReference type="SAM" id="Phobius"/>
    </source>
</evidence>
<dbReference type="InterPro" id="IPR052894">
    <property type="entry name" value="AsmA-related"/>
</dbReference>
<proteinExistence type="predicted"/>
<keyword evidence="2" id="KW-0812">Transmembrane</keyword>
<dbReference type="InterPro" id="IPR007844">
    <property type="entry name" value="AsmA"/>
</dbReference>
<feature type="transmembrane region" description="Helical" evidence="2">
    <location>
        <begin position="46"/>
        <end position="64"/>
    </location>
</feature>
<dbReference type="EMBL" id="JAWXXV010000002">
    <property type="protein sequence ID" value="MDX5986397.1"/>
    <property type="molecule type" value="Genomic_DNA"/>
</dbReference>
<keyword evidence="2" id="KW-1133">Transmembrane helix</keyword>
<evidence type="ECO:0000313" key="5">
    <source>
        <dbReference type="Proteomes" id="UP001279660"/>
    </source>
</evidence>
<feature type="compositionally biased region" description="Basic and acidic residues" evidence="1">
    <location>
        <begin position="692"/>
        <end position="726"/>
    </location>
</feature>
<evidence type="ECO:0000313" key="4">
    <source>
        <dbReference type="EMBL" id="MDX5986397.1"/>
    </source>
</evidence>
<protein>
    <submittedName>
        <fullName evidence="4">AsmA family protein</fullName>
    </submittedName>
</protein>